<keyword evidence="3" id="KW-0479">Metal-binding</keyword>
<dbReference type="GO" id="GO:0016818">
    <property type="term" value="F:hydrolase activity, acting on acid anhydrides, in phosphorus-containing anhydrides"/>
    <property type="evidence" value="ECO:0007669"/>
    <property type="project" value="TreeGrafter"/>
</dbReference>
<dbReference type="PROSITE" id="PS51462">
    <property type="entry name" value="NUDIX"/>
    <property type="match status" value="1"/>
</dbReference>
<dbReference type="PANTHER" id="PTHR43758">
    <property type="entry name" value="7,8-DIHYDRO-8-OXOGUANINE TRIPHOSPHATASE"/>
    <property type="match status" value="1"/>
</dbReference>
<comment type="similarity">
    <text evidence="2">Belongs to the Nudix hydrolase family.</text>
</comment>
<evidence type="ECO:0000256" key="1">
    <source>
        <dbReference type="ARBA" id="ARBA00001946"/>
    </source>
</evidence>
<dbReference type="Pfam" id="PF00293">
    <property type="entry name" value="NUDIX"/>
    <property type="match status" value="1"/>
</dbReference>
<dbReference type="Gene3D" id="3.90.79.10">
    <property type="entry name" value="Nucleoside Triphosphate Pyrophosphohydrolase"/>
    <property type="match status" value="1"/>
</dbReference>
<dbReference type="GO" id="GO:0046872">
    <property type="term" value="F:metal ion binding"/>
    <property type="evidence" value="ECO:0007669"/>
    <property type="project" value="UniProtKB-KW"/>
</dbReference>
<protein>
    <recommendedName>
        <fullName evidence="6">Nudix hydrolase domain-containing protein</fullName>
    </recommendedName>
</protein>
<dbReference type="EMBL" id="UOEU01000647">
    <property type="protein sequence ID" value="VAW37024.1"/>
    <property type="molecule type" value="Genomic_DNA"/>
</dbReference>
<evidence type="ECO:0000259" key="6">
    <source>
        <dbReference type="PROSITE" id="PS51462"/>
    </source>
</evidence>
<dbReference type="InterPro" id="IPR000086">
    <property type="entry name" value="NUDIX_hydrolase_dom"/>
</dbReference>
<evidence type="ECO:0000313" key="7">
    <source>
        <dbReference type="EMBL" id="VAW37024.1"/>
    </source>
</evidence>
<evidence type="ECO:0000256" key="2">
    <source>
        <dbReference type="ARBA" id="ARBA00005582"/>
    </source>
</evidence>
<keyword evidence="4" id="KW-0378">Hydrolase</keyword>
<evidence type="ECO:0000256" key="4">
    <source>
        <dbReference type="ARBA" id="ARBA00022801"/>
    </source>
</evidence>
<keyword evidence="5" id="KW-0460">Magnesium</keyword>
<proteinExistence type="inferred from homology"/>
<dbReference type="GO" id="GO:0005737">
    <property type="term" value="C:cytoplasm"/>
    <property type="evidence" value="ECO:0007669"/>
    <property type="project" value="TreeGrafter"/>
</dbReference>
<accession>A0A3B0W079</accession>
<dbReference type="PROSITE" id="PS00893">
    <property type="entry name" value="NUDIX_BOX"/>
    <property type="match status" value="1"/>
</dbReference>
<dbReference type="SUPFAM" id="SSF55811">
    <property type="entry name" value="Nudix"/>
    <property type="match status" value="1"/>
</dbReference>
<sequence>MTSQSSTRYHVVPRTLCFVLDGDELLLIKRAPHKRLFPGKINGLGGHVEHNEDIQTAVIREIKEEAGIDVKDLWLAGVINIDGIESQSDTLVTDGVPSVVIFVFIAQATSREVQPSEEGELIWASLTAVHQLDWVGGKPDLLLQALEAWREKRPFFTYRKSA</sequence>
<evidence type="ECO:0000256" key="3">
    <source>
        <dbReference type="ARBA" id="ARBA00022723"/>
    </source>
</evidence>
<reference evidence="7" key="1">
    <citation type="submission" date="2018-06" db="EMBL/GenBank/DDBJ databases">
        <authorList>
            <person name="Zhirakovskaya E."/>
        </authorList>
    </citation>
    <scope>NUCLEOTIDE SEQUENCE</scope>
</reference>
<comment type="cofactor">
    <cofactor evidence="1">
        <name>Mg(2+)</name>
        <dbReference type="ChEBI" id="CHEBI:18420"/>
    </cofactor>
</comment>
<evidence type="ECO:0000256" key="5">
    <source>
        <dbReference type="ARBA" id="ARBA00022842"/>
    </source>
</evidence>
<gene>
    <name evidence="7" type="ORF">MNBD_CHLOROFLEXI01-3177</name>
</gene>
<organism evidence="7">
    <name type="scientific">hydrothermal vent metagenome</name>
    <dbReference type="NCBI Taxonomy" id="652676"/>
    <lineage>
        <taxon>unclassified sequences</taxon>
        <taxon>metagenomes</taxon>
        <taxon>ecological metagenomes</taxon>
    </lineage>
</organism>
<feature type="domain" description="Nudix hydrolase" evidence="6">
    <location>
        <begin position="10"/>
        <end position="147"/>
    </location>
</feature>
<dbReference type="InterPro" id="IPR020084">
    <property type="entry name" value="NUDIX_hydrolase_CS"/>
</dbReference>
<dbReference type="AlphaFoldDB" id="A0A3B0W079"/>
<dbReference type="InterPro" id="IPR015797">
    <property type="entry name" value="NUDIX_hydrolase-like_dom_sf"/>
</dbReference>
<dbReference type="CDD" id="cd18886">
    <property type="entry name" value="NUDIX_MutT_Nudt1"/>
    <property type="match status" value="1"/>
</dbReference>
<name>A0A3B0W079_9ZZZZ</name>
<dbReference type="PANTHER" id="PTHR43758:SF2">
    <property type="entry name" value="OXIDIZED PURINE NUCLEOSIDE TRIPHOSPHATE HYDROLASE"/>
    <property type="match status" value="1"/>
</dbReference>